<organism evidence="2 3">
    <name type="scientific">Rhizophagus irregularis</name>
    <dbReference type="NCBI Taxonomy" id="588596"/>
    <lineage>
        <taxon>Eukaryota</taxon>
        <taxon>Fungi</taxon>
        <taxon>Fungi incertae sedis</taxon>
        <taxon>Mucoromycota</taxon>
        <taxon>Glomeromycotina</taxon>
        <taxon>Glomeromycetes</taxon>
        <taxon>Glomerales</taxon>
        <taxon>Glomeraceae</taxon>
        <taxon>Rhizophagus</taxon>
    </lineage>
</organism>
<feature type="chain" id="PRO_5014761191" evidence="1">
    <location>
        <begin position="20"/>
        <end position="170"/>
    </location>
</feature>
<dbReference type="Proteomes" id="UP000232722">
    <property type="component" value="Unassembled WGS sequence"/>
</dbReference>
<reference evidence="2 3" key="2">
    <citation type="submission" date="2017-09" db="EMBL/GenBank/DDBJ databases">
        <title>Extensive intraspecific genome diversity in a model arbuscular mycorrhizal fungus.</title>
        <authorList>
            <person name="Chen E.C."/>
            <person name="Morin E."/>
            <person name="Beaudet D."/>
            <person name="Noel J."/>
            <person name="Ndikumana S."/>
            <person name="Charron P."/>
            <person name="St-Onge C."/>
            <person name="Giorgi J."/>
            <person name="Grigoriev I.V."/>
            <person name="Roux C."/>
            <person name="Martin F.M."/>
            <person name="Corradi N."/>
        </authorList>
    </citation>
    <scope>NUCLEOTIDE SEQUENCE [LARGE SCALE GENOMIC DNA]</scope>
    <source>
        <strain evidence="2 3">A5</strain>
    </source>
</reference>
<name>A0A2N0PC40_9GLOM</name>
<dbReference type="EMBL" id="LLXJ01001016">
    <property type="protein sequence ID" value="PKC04396.1"/>
    <property type="molecule type" value="Genomic_DNA"/>
</dbReference>
<comment type="caution">
    <text evidence="2">The sequence shown here is derived from an EMBL/GenBank/DDBJ whole genome shotgun (WGS) entry which is preliminary data.</text>
</comment>
<dbReference type="VEuPathDB" id="FungiDB:RhiirA1_532654"/>
<accession>A0A2N0PC40</accession>
<feature type="signal peptide" evidence="1">
    <location>
        <begin position="1"/>
        <end position="19"/>
    </location>
</feature>
<evidence type="ECO:0000313" key="3">
    <source>
        <dbReference type="Proteomes" id="UP000232722"/>
    </source>
</evidence>
<proteinExistence type="predicted"/>
<evidence type="ECO:0000256" key="1">
    <source>
        <dbReference type="SAM" id="SignalP"/>
    </source>
</evidence>
<protein>
    <submittedName>
        <fullName evidence="2">Uncharacterized protein</fullName>
    </submittedName>
</protein>
<gene>
    <name evidence="2" type="ORF">RhiirA5_401463</name>
</gene>
<dbReference type="VEuPathDB" id="FungiDB:FUN_012220"/>
<reference evidence="2 3" key="1">
    <citation type="submission" date="2016-04" db="EMBL/GenBank/DDBJ databases">
        <title>Genome analyses suggest a sexual origin of heterokaryosis in a supposedly ancient asexual fungus.</title>
        <authorList>
            <person name="Ropars J."/>
            <person name="Sedzielewska K."/>
            <person name="Noel J."/>
            <person name="Charron P."/>
            <person name="Farinelli L."/>
            <person name="Marton T."/>
            <person name="Kruger M."/>
            <person name="Pelin A."/>
            <person name="Brachmann A."/>
            <person name="Corradi N."/>
        </authorList>
    </citation>
    <scope>NUCLEOTIDE SEQUENCE [LARGE SCALE GENOMIC DNA]</scope>
    <source>
        <strain evidence="2 3">A5</strain>
    </source>
</reference>
<sequence>MRFNFLLLLLTTLIAVALSQNWKPCQVNIKLKSTNLFWTLDTRRFVILQPKSSSSLKLTTVPFRVPLGSVKGSSIDRFHGESVQSLGPNKGLLLLRTNLEPTQCWHFHGDFIHPCNNHTQALTAERTIVSLHIYRQKLILQCYRVFVSCELSALSYILKELSCLMQITTN</sequence>
<evidence type="ECO:0000313" key="2">
    <source>
        <dbReference type="EMBL" id="PKC04396.1"/>
    </source>
</evidence>
<dbReference type="AlphaFoldDB" id="A0A2N0PC40"/>
<dbReference type="VEuPathDB" id="FungiDB:RhiirFUN_016243"/>
<keyword evidence="1" id="KW-0732">Signal</keyword>